<evidence type="ECO:0000313" key="3">
    <source>
        <dbReference type="RefSeq" id="XP_017872960.1"/>
    </source>
</evidence>
<feature type="region of interest" description="Disordered" evidence="1">
    <location>
        <begin position="229"/>
        <end position="279"/>
    </location>
</feature>
<gene>
    <name evidence="3" type="primary">LOC108620565</name>
</gene>
<feature type="compositionally biased region" description="Low complexity" evidence="1">
    <location>
        <begin position="135"/>
        <end position="168"/>
    </location>
</feature>
<dbReference type="PANTHER" id="PTHR21552">
    <property type="entry name" value="ADULT RETINA PROTEIN"/>
    <property type="match status" value="1"/>
</dbReference>
<dbReference type="GeneID" id="108620565"/>
<proteinExistence type="predicted"/>
<sequence length="279" mass="29514">MTPNSNAMWSDISSAIVHTKNEPFSLDDDYIFPNDKAEMQAELAELNGGDFLDTQQQQADTYELFHSTPQKPPSQLGSSFSPGSQASQSPLTPPPPPHASRSQYQLVKSRNMQELAKKGMAMSSPPDRHSLLSQTAALSPGGSSSGFGSAASGNSTTTATANASSNQSPGQVVITATAATPGNMRKSFGYPTGGTSVENSQLSRLSSSAPTHLGLEHIWMRREPRQHLLSTGSLAEAESFSSLSTGSVLSPDGIDFSQDDDDDASSDNSDNYDDFSSDN</sequence>
<feature type="compositionally biased region" description="Acidic residues" evidence="1">
    <location>
        <begin position="257"/>
        <end position="279"/>
    </location>
</feature>
<evidence type="ECO:0000256" key="1">
    <source>
        <dbReference type="SAM" id="MobiDB-lite"/>
    </source>
</evidence>
<name>A0ABM1Q0H4_DROAR</name>
<feature type="compositionally biased region" description="Low complexity" evidence="1">
    <location>
        <begin position="233"/>
        <end position="256"/>
    </location>
</feature>
<accession>A0ABM1Q0H4</accession>
<protein>
    <submittedName>
        <fullName evidence="3">Protein CREBRF homolog</fullName>
    </submittedName>
</protein>
<dbReference type="InterPro" id="IPR039165">
    <property type="entry name" value="CREBRF"/>
</dbReference>
<feature type="non-terminal residue" evidence="3">
    <location>
        <position position="279"/>
    </location>
</feature>
<feature type="compositionally biased region" description="Low complexity" evidence="1">
    <location>
        <begin position="77"/>
        <end position="90"/>
    </location>
</feature>
<organism evidence="2 3">
    <name type="scientific">Drosophila arizonae</name>
    <name type="common">Fruit fly</name>
    <dbReference type="NCBI Taxonomy" id="7263"/>
    <lineage>
        <taxon>Eukaryota</taxon>
        <taxon>Metazoa</taxon>
        <taxon>Ecdysozoa</taxon>
        <taxon>Arthropoda</taxon>
        <taxon>Hexapoda</taxon>
        <taxon>Insecta</taxon>
        <taxon>Pterygota</taxon>
        <taxon>Neoptera</taxon>
        <taxon>Endopterygota</taxon>
        <taxon>Diptera</taxon>
        <taxon>Brachycera</taxon>
        <taxon>Muscomorpha</taxon>
        <taxon>Ephydroidea</taxon>
        <taxon>Drosophilidae</taxon>
        <taxon>Drosophila</taxon>
    </lineage>
</organism>
<evidence type="ECO:0000313" key="2">
    <source>
        <dbReference type="Proteomes" id="UP000694904"/>
    </source>
</evidence>
<dbReference type="Proteomes" id="UP000694904">
    <property type="component" value="Unplaced"/>
</dbReference>
<feature type="region of interest" description="Disordered" evidence="1">
    <location>
        <begin position="66"/>
        <end position="169"/>
    </location>
</feature>
<feature type="compositionally biased region" description="Polar residues" evidence="1">
    <location>
        <begin position="67"/>
        <end position="76"/>
    </location>
</feature>
<keyword evidence="2" id="KW-1185">Reference proteome</keyword>
<dbReference type="RefSeq" id="XP_017872960.1">
    <property type="nucleotide sequence ID" value="XM_018017471.1"/>
</dbReference>
<reference evidence="3" key="1">
    <citation type="submission" date="2025-08" db="UniProtKB">
        <authorList>
            <consortium name="RefSeq"/>
        </authorList>
    </citation>
    <scope>IDENTIFICATION</scope>
    <source>
        <tissue evidence="3">Whole organism</tissue>
    </source>
</reference>
<dbReference type="PANTHER" id="PTHR21552:SF2">
    <property type="entry name" value="CREB3 REGULATORY FACTOR"/>
    <property type="match status" value="1"/>
</dbReference>